<keyword evidence="2" id="KW-1185">Reference proteome</keyword>
<dbReference type="Proteomes" id="UP000055024">
    <property type="component" value="Unassembled WGS sequence"/>
</dbReference>
<dbReference type="EMBL" id="JYDP01000145">
    <property type="protein sequence ID" value="KRZ05144.1"/>
    <property type="molecule type" value="Genomic_DNA"/>
</dbReference>
<comment type="caution">
    <text evidence="1">The sequence shown here is derived from an EMBL/GenBank/DDBJ whole genome shotgun (WGS) entry which is preliminary data.</text>
</comment>
<sequence>MKIAQQQQLSILNRFFYPQKNRIAFSSNCDITLKLKLQFACMSQTVGQIDICKQRLERTIAQMDLMKMINEGNFAKSLNMHSVIEGERKG</sequence>
<proteinExistence type="predicted"/>
<name>A0A0V1H3D2_9BILA</name>
<organism evidence="1 2">
    <name type="scientific">Trichinella zimbabwensis</name>
    <dbReference type="NCBI Taxonomy" id="268475"/>
    <lineage>
        <taxon>Eukaryota</taxon>
        <taxon>Metazoa</taxon>
        <taxon>Ecdysozoa</taxon>
        <taxon>Nematoda</taxon>
        <taxon>Enoplea</taxon>
        <taxon>Dorylaimia</taxon>
        <taxon>Trichinellida</taxon>
        <taxon>Trichinellidae</taxon>
        <taxon>Trichinella</taxon>
    </lineage>
</organism>
<accession>A0A0V1H3D2</accession>
<reference evidence="1 2" key="1">
    <citation type="submission" date="2015-01" db="EMBL/GenBank/DDBJ databases">
        <title>Evolution of Trichinella species and genotypes.</title>
        <authorList>
            <person name="Korhonen P.K."/>
            <person name="Edoardo P."/>
            <person name="Giuseppe L.R."/>
            <person name="Gasser R.B."/>
        </authorList>
    </citation>
    <scope>NUCLEOTIDE SEQUENCE [LARGE SCALE GENOMIC DNA]</scope>
    <source>
        <strain evidence="1">ISS1029</strain>
    </source>
</reference>
<gene>
    <name evidence="1" type="ORF">T11_2714</name>
</gene>
<evidence type="ECO:0000313" key="2">
    <source>
        <dbReference type="Proteomes" id="UP000055024"/>
    </source>
</evidence>
<dbReference type="AlphaFoldDB" id="A0A0V1H3D2"/>
<protein>
    <submittedName>
        <fullName evidence="1">Uncharacterized protein</fullName>
    </submittedName>
</protein>
<evidence type="ECO:0000313" key="1">
    <source>
        <dbReference type="EMBL" id="KRZ05144.1"/>
    </source>
</evidence>